<evidence type="ECO:0000256" key="2">
    <source>
        <dbReference type="ARBA" id="ARBA00023125"/>
    </source>
</evidence>
<dbReference type="Proteomes" id="UP000018412">
    <property type="component" value="Unassembled WGS sequence"/>
</dbReference>
<organism evidence="5 6">
    <name type="scientific">Limosilactobacillus fermentum NB-22</name>
    <dbReference type="NCBI Taxonomy" id="1408443"/>
    <lineage>
        <taxon>Bacteria</taxon>
        <taxon>Bacillati</taxon>
        <taxon>Bacillota</taxon>
        <taxon>Bacilli</taxon>
        <taxon>Lactobacillales</taxon>
        <taxon>Lactobacillaceae</taxon>
        <taxon>Limosilactobacillus</taxon>
    </lineage>
</organism>
<dbReference type="PANTHER" id="PTHR33204:SF37">
    <property type="entry name" value="HTH-TYPE TRANSCRIPTIONAL REGULATOR YODB"/>
    <property type="match status" value="1"/>
</dbReference>
<keyword evidence="1" id="KW-0805">Transcription regulation</keyword>
<proteinExistence type="predicted"/>
<evidence type="ECO:0000313" key="5">
    <source>
        <dbReference type="EMBL" id="ESS00698.1"/>
    </source>
</evidence>
<protein>
    <submittedName>
        <fullName evidence="5">HxlR family transcriptional regulator</fullName>
    </submittedName>
</protein>
<evidence type="ECO:0000313" key="6">
    <source>
        <dbReference type="Proteomes" id="UP000018412"/>
    </source>
</evidence>
<name>A0A829LY53_LIMFE</name>
<dbReference type="Pfam" id="PF01638">
    <property type="entry name" value="HxlR"/>
    <property type="match status" value="1"/>
</dbReference>
<dbReference type="GO" id="GO:0003677">
    <property type="term" value="F:DNA binding"/>
    <property type="evidence" value="ECO:0007669"/>
    <property type="project" value="UniProtKB-KW"/>
</dbReference>
<keyword evidence="3" id="KW-0804">Transcription</keyword>
<accession>A0A829LY53</accession>
<evidence type="ECO:0000256" key="1">
    <source>
        <dbReference type="ARBA" id="ARBA00023015"/>
    </source>
</evidence>
<dbReference type="AlphaFoldDB" id="A0A829LY53"/>
<reference evidence="5 6" key="2">
    <citation type="journal article" date="2015" name="Genome Announc.">
        <title>Draft Genome Sequence of Lactobacillus fermentum NB-22.</title>
        <authorList>
            <person name="Chaplin A.V."/>
            <person name="Shkoporov A.N."/>
            <person name="Efimov B.A."/>
            <person name="Pikina A.P."/>
            <person name="Borisova O.Y."/>
            <person name="Gladko I.A."/>
            <person name="Postnikova E.A."/>
            <person name="Lordkipanidze A.E."/>
            <person name="Kafarskaia L.I."/>
        </authorList>
    </citation>
    <scope>NUCLEOTIDE SEQUENCE [LARGE SCALE GENOMIC DNA]</scope>
    <source>
        <strain evidence="5 6">NB-22</strain>
    </source>
</reference>
<dbReference type="EMBL" id="AYHA01000149">
    <property type="protein sequence ID" value="ESS00698.1"/>
    <property type="molecule type" value="Genomic_DNA"/>
</dbReference>
<dbReference type="Gene3D" id="1.10.10.10">
    <property type="entry name" value="Winged helix-like DNA-binding domain superfamily/Winged helix DNA-binding domain"/>
    <property type="match status" value="1"/>
</dbReference>
<sequence length="115" mass="13259">MRGICMDQATMERSDTFCLCPRFSHTFSILGKKWNGLIIEVLLHEESQRFKDLASSIDRCSDRVLCERLKELEQEGIVSRNTYPGESRVDYSLTEQGKDLAPVMAAVHNWSDKWC</sequence>
<dbReference type="SUPFAM" id="SSF46785">
    <property type="entry name" value="Winged helix' DNA-binding domain"/>
    <property type="match status" value="1"/>
</dbReference>
<evidence type="ECO:0000259" key="4">
    <source>
        <dbReference type="PROSITE" id="PS51118"/>
    </source>
</evidence>
<dbReference type="InterPro" id="IPR036390">
    <property type="entry name" value="WH_DNA-bd_sf"/>
</dbReference>
<dbReference type="PROSITE" id="PS51118">
    <property type="entry name" value="HTH_HXLR"/>
    <property type="match status" value="1"/>
</dbReference>
<keyword evidence="2" id="KW-0238">DNA-binding</keyword>
<gene>
    <name evidence="5" type="ORF">NB22_08740</name>
</gene>
<feature type="domain" description="HTH hxlR-type" evidence="4">
    <location>
        <begin position="20"/>
        <end position="115"/>
    </location>
</feature>
<dbReference type="PANTHER" id="PTHR33204">
    <property type="entry name" value="TRANSCRIPTIONAL REGULATOR, MARR FAMILY"/>
    <property type="match status" value="1"/>
</dbReference>
<reference evidence="6" key="1">
    <citation type="submission" date="2013-10" db="EMBL/GenBank/DDBJ databases">
        <title>Draft genome sequence of Lactobacillus fermentum NB-22.</title>
        <authorList>
            <person name="Chaplin A.V."/>
            <person name="Shkoporov A.N."/>
            <person name="Khokhlova E.V."/>
            <person name="Efimov B.A."/>
            <person name="Kafarskaia L.I."/>
        </authorList>
    </citation>
    <scope>NUCLEOTIDE SEQUENCE [LARGE SCALE GENOMIC DNA]</scope>
    <source>
        <strain evidence="6">NB-22</strain>
    </source>
</reference>
<evidence type="ECO:0000256" key="3">
    <source>
        <dbReference type="ARBA" id="ARBA00023163"/>
    </source>
</evidence>
<dbReference type="InterPro" id="IPR002577">
    <property type="entry name" value="HTH_HxlR"/>
</dbReference>
<comment type="caution">
    <text evidence="5">The sequence shown here is derived from an EMBL/GenBank/DDBJ whole genome shotgun (WGS) entry which is preliminary data.</text>
</comment>
<dbReference type="InterPro" id="IPR036388">
    <property type="entry name" value="WH-like_DNA-bd_sf"/>
</dbReference>